<sequence length="244" mass="25846">MTAIKGQRTTVAIRHVAFETLGTFEAELAHAGYTLTYADVTHGDLDRLNALDPDLLIVLGGPIGVYETDTYPFLITERALIETRLRAGLPILGICLGAQLIAAALDAKVAPTGMKEIGFAPILLTEAGSDSPLRHLADVAVLHWHGDAFELPVGAALLATTSVSHQAFAIGPNVLGLQFHPEADTTQGLESWLIGHACELAAAGIDPRDIRADARRHGEPLAQAGRAMFAEWLTALAFPAHPAT</sequence>
<evidence type="ECO:0000313" key="3">
    <source>
        <dbReference type="Proteomes" id="UP000682843"/>
    </source>
</evidence>
<dbReference type="InterPro" id="IPR029062">
    <property type="entry name" value="Class_I_gatase-like"/>
</dbReference>
<keyword evidence="3" id="KW-1185">Reference proteome</keyword>
<dbReference type="RefSeq" id="WP_211913340.1">
    <property type="nucleotide sequence ID" value="NZ_CP036498.1"/>
</dbReference>
<feature type="domain" description="Glutamine amidotransferase" evidence="1">
    <location>
        <begin position="27"/>
        <end position="188"/>
    </location>
</feature>
<gene>
    <name evidence="2" type="ORF">RPMA_13770</name>
</gene>
<protein>
    <submittedName>
        <fullName evidence="2">Glutamine amidotransferase</fullName>
    </submittedName>
</protein>
<dbReference type="PROSITE" id="PS51273">
    <property type="entry name" value="GATASE_TYPE_1"/>
    <property type="match status" value="1"/>
</dbReference>
<dbReference type="InterPro" id="IPR017926">
    <property type="entry name" value="GATASE"/>
</dbReference>
<evidence type="ECO:0000313" key="2">
    <source>
        <dbReference type="EMBL" id="QUS39788.1"/>
    </source>
</evidence>
<dbReference type="PANTHER" id="PTHR42695:SF5">
    <property type="entry name" value="GLUTAMINE AMIDOTRANSFERASE YLR126C-RELATED"/>
    <property type="match status" value="1"/>
</dbReference>
<dbReference type="PANTHER" id="PTHR42695">
    <property type="entry name" value="GLUTAMINE AMIDOTRANSFERASE YLR126C-RELATED"/>
    <property type="match status" value="1"/>
</dbReference>
<dbReference type="EMBL" id="CP036498">
    <property type="protein sequence ID" value="QUS39788.1"/>
    <property type="molecule type" value="Genomic_DNA"/>
</dbReference>
<evidence type="ECO:0000259" key="1">
    <source>
        <dbReference type="Pfam" id="PF00117"/>
    </source>
</evidence>
<name>A0ABX8A7S9_9BRAD</name>
<organism evidence="2 3">
    <name type="scientific">Tardiphaga alba</name>
    <dbReference type="NCBI Taxonomy" id="340268"/>
    <lineage>
        <taxon>Bacteria</taxon>
        <taxon>Pseudomonadati</taxon>
        <taxon>Pseudomonadota</taxon>
        <taxon>Alphaproteobacteria</taxon>
        <taxon>Hyphomicrobiales</taxon>
        <taxon>Nitrobacteraceae</taxon>
        <taxon>Tardiphaga</taxon>
    </lineage>
</organism>
<reference evidence="2 3" key="1">
    <citation type="submission" date="2019-02" db="EMBL/GenBank/DDBJ databases">
        <title>Emended description of the genus Rhodopseudomonas and description of Rhodopseudomonas albus sp. nov., a non-phototrophic, heavy-metal-tolerant bacterium isolated from garden soil.</title>
        <authorList>
            <person name="Bao Z."/>
            <person name="Cao W.W."/>
            <person name="Sato Y."/>
            <person name="Nishizawa T."/>
            <person name="Zhao J."/>
            <person name="Guo Y."/>
            <person name="Ohta H."/>
        </authorList>
    </citation>
    <scope>NUCLEOTIDE SEQUENCE [LARGE SCALE GENOMIC DNA]</scope>
    <source>
        <strain evidence="2 3">SK50-23</strain>
    </source>
</reference>
<dbReference type="InterPro" id="IPR044992">
    <property type="entry name" value="ChyE-like"/>
</dbReference>
<dbReference type="CDD" id="cd01741">
    <property type="entry name" value="GATase1_1"/>
    <property type="match status" value="1"/>
</dbReference>
<keyword evidence="2" id="KW-0315">Glutamine amidotransferase</keyword>
<dbReference type="Gene3D" id="3.40.50.880">
    <property type="match status" value="1"/>
</dbReference>
<dbReference type="NCBIfam" id="NF005458">
    <property type="entry name" value="PRK07053.1"/>
    <property type="match status" value="1"/>
</dbReference>
<proteinExistence type="predicted"/>
<dbReference type="SUPFAM" id="SSF52317">
    <property type="entry name" value="Class I glutamine amidotransferase-like"/>
    <property type="match status" value="1"/>
</dbReference>
<dbReference type="Proteomes" id="UP000682843">
    <property type="component" value="Chromosome"/>
</dbReference>
<accession>A0ABX8A7S9</accession>
<dbReference type="Pfam" id="PF00117">
    <property type="entry name" value="GATase"/>
    <property type="match status" value="1"/>
</dbReference>